<evidence type="ECO:0000256" key="1">
    <source>
        <dbReference type="ARBA" id="ARBA00023015"/>
    </source>
</evidence>
<keyword evidence="1" id="KW-0805">Transcription regulation</keyword>
<dbReference type="Pfam" id="PF12802">
    <property type="entry name" value="MarR_2"/>
    <property type="match status" value="1"/>
</dbReference>
<dbReference type="PANTHER" id="PTHR33164">
    <property type="entry name" value="TRANSCRIPTIONAL REGULATOR, MARR FAMILY"/>
    <property type="match status" value="1"/>
</dbReference>
<dbReference type="Gene3D" id="1.10.10.10">
    <property type="entry name" value="Winged helix-like DNA-binding domain superfamily/Winged helix DNA-binding domain"/>
    <property type="match status" value="1"/>
</dbReference>
<dbReference type="PANTHER" id="PTHR33164:SF64">
    <property type="entry name" value="TRANSCRIPTIONAL REGULATOR SLYA"/>
    <property type="match status" value="1"/>
</dbReference>
<dbReference type="InterPro" id="IPR036390">
    <property type="entry name" value="WH_DNA-bd_sf"/>
</dbReference>
<dbReference type="EMBL" id="JBHRSB010000004">
    <property type="protein sequence ID" value="MFC3001433.1"/>
    <property type="molecule type" value="Genomic_DNA"/>
</dbReference>
<name>A0ABV7BVQ5_9PROT</name>
<protein>
    <submittedName>
        <fullName evidence="5">MarR family winged helix-turn-helix transcriptional regulator</fullName>
    </submittedName>
</protein>
<evidence type="ECO:0000256" key="3">
    <source>
        <dbReference type="ARBA" id="ARBA00023163"/>
    </source>
</evidence>
<dbReference type="InterPro" id="IPR000835">
    <property type="entry name" value="HTH_MarR-typ"/>
</dbReference>
<comment type="caution">
    <text evidence="5">The sequence shown here is derived from an EMBL/GenBank/DDBJ whole genome shotgun (WGS) entry which is preliminary data.</text>
</comment>
<organism evidence="5 6">
    <name type="scientific">Falsiroseomonas tokyonensis</name>
    <dbReference type="NCBI Taxonomy" id="430521"/>
    <lineage>
        <taxon>Bacteria</taxon>
        <taxon>Pseudomonadati</taxon>
        <taxon>Pseudomonadota</taxon>
        <taxon>Alphaproteobacteria</taxon>
        <taxon>Acetobacterales</taxon>
        <taxon>Roseomonadaceae</taxon>
        <taxon>Falsiroseomonas</taxon>
    </lineage>
</organism>
<evidence type="ECO:0000313" key="5">
    <source>
        <dbReference type="EMBL" id="MFC3001433.1"/>
    </source>
</evidence>
<sequence length="93" mass="10457">MEAPDRNLGFLLHDTARMLRKGFEQNARHLGLTRAQWQVMATLARNEGLYQGALAELLELEPITLVRILDRLQANGLIERRLNPTTAACACCI</sequence>
<evidence type="ECO:0000313" key="6">
    <source>
        <dbReference type="Proteomes" id="UP001595420"/>
    </source>
</evidence>
<dbReference type="Proteomes" id="UP001595420">
    <property type="component" value="Unassembled WGS sequence"/>
</dbReference>
<accession>A0ABV7BVQ5</accession>
<reference evidence="6" key="1">
    <citation type="journal article" date="2019" name="Int. J. Syst. Evol. Microbiol.">
        <title>The Global Catalogue of Microorganisms (GCM) 10K type strain sequencing project: providing services to taxonomists for standard genome sequencing and annotation.</title>
        <authorList>
            <consortium name="The Broad Institute Genomics Platform"/>
            <consortium name="The Broad Institute Genome Sequencing Center for Infectious Disease"/>
            <person name="Wu L."/>
            <person name="Ma J."/>
        </authorList>
    </citation>
    <scope>NUCLEOTIDE SEQUENCE [LARGE SCALE GENOMIC DNA]</scope>
    <source>
        <strain evidence="6">CGMCC 1.16855</strain>
    </source>
</reference>
<dbReference type="SUPFAM" id="SSF46785">
    <property type="entry name" value="Winged helix' DNA-binding domain"/>
    <property type="match status" value="1"/>
</dbReference>
<keyword evidence="3" id="KW-0804">Transcription</keyword>
<evidence type="ECO:0000256" key="2">
    <source>
        <dbReference type="ARBA" id="ARBA00023125"/>
    </source>
</evidence>
<keyword evidence="6" id="KW-1185">Reference proteome</keyword>
<dbReference type="PROSITE" id="PS50995">
    <property type="entry name" value="HTH_MARR_2"/>
    <property type="match status" value="1"/>
</dbReference>
<gene>
    <name evidence="5" type="ORF">ACFOD3_16115</name>
</gene>
<evidence type="ECO:0000259" key="4">
    <source>
        <dbReference type="PROSITE" id="PS50995"/>
    </source>
</evidence>
<keyword evidence="2" id="KW-0238">DNA-binding</keyword>
<feature type="domain" description="HTH marR-type" evidence="4">
    <location>
        <begin position="5"/>
        <end position="93"/>
    </location>
</feature>
<dbReference type="RefSeq" id="WP_246602866.1">
    <property type="nucleotide sequence ID" value="NZ_JAFNJS010000004.1"/>
</dbReference>
<proteinExistence type="predicted"/>
<dbReference type="InterPro" id="IPR039422">
    <property type="entry name" value="MarR/SlyA-like"/>
</dbReference>
<dbReference type="InterPro" id="IPR036388">
    <property type="entry name" value="WH-like_DNA-bd_sf"/>
</dbReference>